<proteinExistence type="predicted"/>
<sequence length="378" mass="40651">MTIRIPQIHKVSRFDLGTLAMPFLHQVFGLLNPFSWLSRRMPRDEIVEREIEVQEDDMPEFETAPKVCGKLEADSQQLCQNSSKLNDLECGMGGDTLSEKVTDAVMSAPCNGENDNFLALEECCPSVGLETNVKVPSLHRNLVEEHDSASYPAGAEVDQPCSSIPLRHGATVQESSSATERNQKGTSSSDTLHVSQLKVLATDTASVDTVLDKKTLETKVNPLMKPPTNIATVIGDIQKFQSGKGDASPAKRTAQGELGPRGGGDVFVMEAEQPIGAFGTVNIPCTMSAKKRKATGGPFDDGSVCIVYENLTAKHLKRPKQMKRSAVDATAVKASLSSEAYNRDSYAAAAPTPANSPFTGHSARAKQTKTDKVEKASS</sequence>
<evidence type="ECO:0000313" key="2">
    <source>
        <dbReference type="EMBL" id="KAK6754283.1"/>
    </source>
</evidence>
<reference evidence="2 3" key="1">
    <citation type="submission" date="2023-08" db="EMBL/GenBank/DDBJ databases">
        <title>A Necator americanus chromosomal reference genome.</title>
        <authorList>
            <person name="Ilik V."/>
            <person name="Petrzelkova K.J."/>
            <person name="Pardy F."/>
            <person name="Fuh T."/>
            <person name="Niatou-Singa F.S."/>
            <person name="Gouil Q."/>
            <person name="Baker L."/>
            <person name="Ritchie M.E."/>
            <person name="Jex A.R."/>
            <person name="Gazzola D."/>
            <person name="Li H."/>
            <person name="Toshio Fujiwara R."/>
            <person name="Zhan B."/>
            <person name="Aroian R.V."/>
            <person name="Pafco B."/>
            <person name="Schwarz E.M."/>
        </authorList>
    </citation>
    <scope>NUCLEOTIDE SEQUENCE [LARGE SCALE GENOMIC DNA]</scope>
    <source>
        <strain evidence="2 3">Aroian</strain>
        <tissue evidence="2">Whole animal</tissue>
    </source>
</reference>
<dbReference type="EMBL" id="JAVFWL010000005">
    <property type="protein sequence ID" value="KAK6754283.1"/>
    <property type="molecule type" value="Genomic_DNA"/>
</dbReference>
<keyword evidence="3" id="KW-1185">Reference proteome</keyword>
<protein>
    <submittedName>
        <fullName evidence="2">Uncharacterized protein</fullName>
    </submittedName>
</protein>
<evidence type="ECO:0000256" key="1">
    <source>
        <dbReference type="SAM" id="MobiDB-lite"/>
    </source>
</evidence>
<feature type="region of interest" description="Disordered" evidence="1">
    <location>
        <begin position="169"/>
        <end position="190"/>
    </location>
</feature>
<feature type="compositionally biased region" description="Polar residues" evidence="1">
    <location>
        <begin position="172"/>
        <end position="190"/>
    </location>
</feature>
<comment type="caution">
    <text evidence="2">The sequence shown here is derived from an EMBL/GenBank/DDBJ whole genome shotgun (WGS) entry which is preliminary data.</text>
</comment>
<accession>A0ABR1DVR0</accession>
<evidence type="ECO:0000313" key="3">
    <source>
        <dbReference type="Proteomes" id="UP001303046"/>
    </source>
</evidence>
<name>A0ABR1DVR0_NECAM</name>
<feature type="region of interest" description="Disordered" evidence="1">
    <location>
        <begin position="347"/>
        <end position="378"/>
    </location>
</feature>
<organism evidence="2 3">
    <name type="scientific">Necator americanus</name>
    <name type="common">Human hookworm</name>
    <dbReference type="NCBI Taxonomy" id="51031"/>
    <lineage>
        <taxon>Eukaryota</taxon>
        <taxon>Metazoa</taxon>
        <taxon>Ecdysozoa</taxon>
        <taxon>Nematoda</taxon>
        <taxon>Chromadorea</taxon>
        <taxon>Rhabditida</taxon>
        <taxon>Rhabditina</taxon>
        <taxon>Rhabditomorpha</taxon>
        <taxon>Strongyloidea</taxon>
        <taxon>Ancylostomatidae</taxon>
        <taxon>Bunostominae</taxon>
        <taxon>Necator</taxon>
    </lineage>
</organism>
<dbReference type="Proteomes" id="UP001303046">
    <property type="component" value="Unassembled WGS sequence"/>
</dbReference>
<feature type="region of interest" description="Disordered" evidence="1">
    <location>
        <begin position="241"/>
        <end position="261"/>
    </location>
</feature>
<gene>
    <name evidence="2" type="primary">Necator_chrV.g18133</name>
    <name evidence="2" type="ORF">RB195_013342</name>
</gene>
<feature type="compositionally biased region" description="Basic and acidic residues" evidence="1">
    <location>
        <begin position="368"/>
        <end position="378"/>
    </location>
</feature>